<sequence>MGPRGFHQSFARALKWAISDSDTDERLESGLADVSVGIRILLLCACLLRVIWT</sequence>
<dbReference type="AlphaFoldDB" id="A0AA37W9U8"/>
<gene>
    <name evidence="1" type="ORF">GCM10007872_14380</name>
    <name evidence="2" type="ORF">GCM10007872_22240</name>
</gene>
<reference evidence="3" key="2">
    <citation type="journal article" date="2019" name="Int. J. Syst. Evol. Microbiol.">
        <title>The Global Catalogue of Microorganisms (GCM) 10K type strain sequencing project: providing services to taxonomists for standard genome sequencing and annotation.</title>
        <authorList>
            <consortium name="The Broad Institute Genomics Platform"/>
            <consortium name="The Broad Institute Genome Sequencing Center for Infectious Disease"/>
            <person name="Wu L."/>
            <person name="Ma J."/>
        </authorList>
    </citation>
    <scope>NUCLEOTIDE SEQUENCE [LARGE SCALE GENOMIC DNA]</scope>
    <source>
        <strain evidence="3">NBRC 12467</strain>
    </source>
</reference>
<accession>A0AA37W9U8</accession>
<name>A0AA37W9U8_9PROT</name>
<protein>
    <submittedName>
        <fullName evidence="1">Uncharacterized protein</fullName>
    </submittedName>
</protein>
<comment type="caution">
    <text evidence="1">The sequence shown here is derived from an EMBL/GenBank/DDBJ whole genome shotgun (WGS) entry which is preliminary data.</text>
</comment>
<dbReference type="EMBL" id="BSNZ01000013">
    <property type="protein sequence ID" value="GLQ85316.1"/>
    <property type="molecule type" value="Genomic_DNA"/>
</dbReference>
<evidence type="ECO:0000313" key="1">
    <source>
        <dbReference type="EMBL" id="GLQ84530.1"/>
    </source>
</evidence>
<reference evidence="1" key="3">
    <citation type="submission" date="2023-01" db="EMBL/GenBank/DDBJ databases">
        <title>Draft genome sequence of Gluconobacter sphaericus strain NBRC 12467.</title>
        <authorList>
            <person name="Sun Q."/>
            <person name="Mori K."/>
        </authorList>
    </citation>
    <scope>NUCLEOTIDE SEQUENCE</scope>
    <source>
        <strain evidence="1">NBRC 12467</strain>
    </source>
</reference>
<reference evidence="1" key="1">
    <citation type="journal article" date="2014" name="Int. J. Syst. Evol. Microbiol.">
        <title>Complete genome sequence of Corynebacterium casei LMG S-19264T (=DSM 44701T), isolated from a smear-ripened cheese.</title>
        <authorList>
            <consortium name="US DOE Joint Genome Institute (JGI-PGF)"/>
            <person name="Walter F."/>
            <person name="Albersmeier A."/>
            <person name="Kalinowski J."/>
            <person name="Ruckert C."/>
        </authorList>
    </citation>
    <scope>NUCLEOTIDE SEQUENCE</scope>
    <source>
        <strain evidence="1">NBRC 12467</strain>
    </source>
</reference>
<dbReference type="EMBL" id="BSNZ01000008">
    <property type="protein sequence ID" value="GLQ84530.1"/>
    <property type="molecule type" value="Genomic_DNA"/>
</dbReference>
<dbReference type="Proteomes" id="UP001156708">
    <property type="component" value="Unassembled WGS sequence"/>
</dbReference>
<evidence type="ECO:0000313" key="3">
    <source>
        <dbReference type="Proteomes" id="UP001156708"/>
    </source>
</evidence>
<organism evidence="1 3">
    <name type="scientific">Gluconobacter sphaericus NBRC 12467</name>
    <dbReference type="NCBI Taxonomy" id="1307951"/>
    <lineage>
        <taxon>Bacteria</taxon>
        <taxon>Pseudomonadati</taxon>
        <taxon>Pseudomonadota</taxon>
        <taxon>Alphaproteobacteria</taxon>
        <taxon>Acetobacterales</taxon>
        <taxon>Acetobacteraceae</taxon>
        <taxon>Gluconobacter</taxon>
    </lineage>
</organism>
<proteinExistence type="predicted"/>
<keyword evidence="3" id="KW-1185">Reference proteome</keyword>
<evidence type="ECO:0000313" key="2">
    <source>
        <dbReference type="EMBL" id="GLQ85316.1"/>
    </source>
</evidence>